<dbReference type="AlphaFoldDB" id="A0A6L3SSV5"/>
<evidence type="ECO:0000313" key="4">
    <source>
        <dbReference type="Proteomes" id="UP000474159"/>
    </source>
</evidence>
<comment type="caution">
    <text evidence="3">The sequence shown here is derived from an EMBL/GenBank/DDBJ whole genome shotgun (WGS) entry which is preliminary data.</text>
</comment>
<feature type="signal peptide" evidence="1">
    <location>
        <begin position="1"/>
        <end position="16"/>
    </location>
</feature>
<name>A0A6L3SSV5_9HYPH</name>
<dbReference type="InterPro" id="IPR016071">
    <property type="entry name" value="Staphylococal_nuclease_OB-fold"/>
</dbReference>
<reference evidence="3 4" key="1">
    <citation type="submission" date="2019-09" db="EMBL/GenBank/DDBJ databases">
        <title>YIM 48816 draft genome.</title>
        <authorList>
            <person name="Jiang L."/>
        </authorList>
    </citation>
    <scope>NUCLEOTIDE SEQUENCE [LARGE SCALE GENOMIC DNA]</scope>
    <source>
        <strain evidence="3 4">YIM 48816</strain>
    </source>
</reference>
<gene>
    <name evidence="3" type="ORF">F6X53_28240</name>
</gene>
<evidence type="ECO:0000259" key="2">
    <source>
        <dbReference type="PROSITE" id="PS50830"/>
    </source>
</evidence>
<keyword evidence="4" id="KW-1185">Reference proteome</keyword>
<dbReference type="SMART" id="SM00318">
    <property type="entry name" value="SNc"/>
    <property type="match status" value="1"/>
</dbReference>
<dbReference type="PANTHER" id="PTHR12302">
    <property type="entry name" value="EBNA2 BINDING PROTEIN P100"/>
    <property type="match status" value="1"/>
</dbReference>
<keyword evidence="1" id="KW-0732">Signal</keyword>
<dbReference type="OrthoDB" id="9805504at2"/>
<sequence>MRLAVACLLLVSPALAVEAIVGRASVTDGDTLVIRDTRIRLYGIDAPEGAQLCEDASGRDYRCGQTAALALAEHIGDATVDCEPRDKDQYGRTVSVCRKGAEDLNAWLVSQGHAIAYRRFSPDYIREEVRARAAKRGIWAGTFEEPSAWRRATRGATRETSVEPVPSPSALNCQIKGNISRSGDKVYHLPGSRDYTRTTIDEAAGERMFCSEDEAKAAGWREPRR</sequence>
<dbReference type="PANTHER" id="PTHR12302:SF26">
    <property type="entry name" value="BLR1266 PROTEIN"/>
    <property type="match status" value="1"/>
</dbReference>
<accession>A0A6L3SSV5</accession>
<feature type="chain" id="PRO_5026925297" evidence="1">
    <location>
        <begin position="17"/>
        <end position="225"/>
    </location>
</feature>
<proteinExistence type="predicted"/>
<dbReference type="InterPro" id="IPR035437">
    <property type="entry name" value="SNase_OB-fold_sf"/>
</dbReference>
<dbReference type="Proteomes" id="UP000474159">
    <property type="component" value="Unassembled WGS sequence"/>
</dbReference>
<dbReference type="EMBL" id="VZZK01000049">
    <property type="protein sequence ID" value="KAB1072388.1"/>
    <property type="molecule type" value="Genomic_DNA"/>
</dbReference>
<evidence type="ECO:0000256" key="1">
    <source>
        <dbReference type="SAM" id="SignalP"/>
    </source>
</evidence>
<evidence type="ECO:0000313" key="3">
    <source>
        <dbReference type="EMBL" id="KAB1072388.1"/>
    </source>
</evidence>
<dbReference type="PROSITE" id="PS50830">
    <property type="entry name" value="TNASE_3"/>
    <property type="match status" value="1"/>
</dbReference>
<feature type="domain" description="TNase-like" evidence="2">
    <location>
        <begin position="26"/>
        <end position="141"/>
    </location>
</feature>
<dbReference type="SUPFAM" id="SSF50199">
    <property type="entry name" value="Staphylococcal nuclease"/>
    <property type="match status" value="1"/>
</dbReference>
<dbReference type="RefSeq" id="WP_151004680.1">
    <property type="nucleotide sequence ID" value="NZ_BPQY01000044.1"/>
</dbReference>
<dbReference type="Pfam" id="PF00565">
    <property type="entry name" value="SNase"/>
    <property type="match status" value="1"/>
</dbReference>
<protein>
    <submittedName>
        <fullName evidence="3">Thermonuclease family protein</fullName>
    </submittedName>
</protein>
<dbReference type="Gene3D" id="2.40.50.90">
    <property type="match status" value="1"/>
</dbReference>
<organism evidence="3 4">
    <name type="scientific">Methylobacterium soli</name>
    <dbReference type="NCBI Taxonomy" id="553447"/>
    <lineage>
        <taxon>Bacteria</taxon>
        <taxon>Pseudomonadati</taxon>
        <taxon>Pseudomonadota</taxon>
        <taxon>Alphaproteobacteria</taxon>
        <taxon>Hyphomicrobiales</taxon>
        <taxon>Methylobacteriaceae</taxon>
        <taxon>Methylobacterium</taxon>
    </lineage>
</organism>